<name>A0ABR2L855_9EUKA</name>
<keyword evidence="4" id="KW-1185">Reference proteome</keyword>
<feature type="compositionally biased region" description="Polar residues" evidence="2">
    <location>
        <begin position="533"/>
        <end position="542"/>
    </location>
</feature>
<dbReference type="Gene3D" id="1.10.287.1490">
    <property type="match status" value="1"/>
</dbReference>
<protein>
    <recommendedName>
        <fullName evidence="5">Viral A-type inclusion protein</fullName>
    </recommendedName>
</protein>
<reference evidence="3 4" key="1">
    <citation type="submission" date="2024-04" db="EMBL/GenBank/DDBJ databases">
        <title>Tritrichomonas musculus Genome.</title>
        <authorList>
            <person name="Alves-Ferreira E."/>
            <person name="Grigg M."/>
            <person name="Lorenzi H."/>
            <person name="Galac M."/>
        </authorList>
    </citation>
    <scope>NUCLEOTIDE SEQUENCE [LARGE SCALE GENOMIC DNA]</scope>
    <source>
        <strain evidence="3 4">EAF2021</strain>
    </source>
</reference>
<evidence type="ECO:0000313" key="3">
    <source>
        <dbReference type="EMBL" id="KAK8899544.1"/>
    </source>
</evidence>
<feature type="coiled-coil region" evidence="1">
    <location>
        <begin position="180"/>
        <end position="312"/>
    </location>
</feature>
<gene>
    <name evidence="3" type="ORF">M9Y10_001860</name>
</gene>
<feature type="coiled-coil region" evidence="1">
    <location>
        <begin position="542"/>
        <end position="600"/>
    </location>
</feature>
<feature type="region of interest" description="Disordered" evidence="2">
    <location>
        <begin position="500"/>
        <end position="542"/>
    </location>
</feature>
<dbReference type="Proteomes" id="UP001470230">
    <property type="component" value="Unassembled WGS sequence"/>
</dbReference>
<proteinExistence type="predicted"/>
<dbReference type="EMBL" id="JAPFFF010000001">
    <property type="protein sequence ID" value="KAK8899544.1"/>
    <property type="molecule type" value="Genomic_DNA"/>
</dbReference>
<keyword evidence="1" id="KW-0175">Coiled coil</keyword>
<evidence type="ECO:0000256" key="1">
    <source>
        <dbReference type="SAM" id="Coils"/>
    </source>
</evidence>
<feature type="compositionally biased region" description="Basic and acidic residues" evidence="2">
    <location>
        <begin position="504"/>
        <end position="532"/>
    </location>
</feature>
<sequence length="630" mass="72785">MTIKVENFFDTLITTFTNILNQSNNINDYYKDDSSDICSFTTEIASHANQNISTLKSLSSDRTSETKRILGELLSPDSKEMQSLPILNKIWSSLQAEPGYPTQPFKDESIDFNKLNEITAPLKEAIDSIKTPLNIDINSLYQSQEDEDEDEDKSDDEEAPAELKQYINKVLSICNLHCLINSLSDYNNFLQENYESLNNQDGEAAKSIPSPDPELLNKISSLESQITEKDNQISELHQKITSLETENANSAEQIKKLQEEIESKNKDLESKNKDEEEFKKLKEQNEDLQTQIYNLNNALQDKEHTINELRSAPKPLPAIPQPLPVAPPIPPPQTNNEEVEKLKAQLKDVEDRNNFWRQTQEQEQSRLREQIMQKDDELKKKQEELQKLILDSKGDETKKLNEDLKNQLHWKDEDLKKLQVEIQKYQQVDAQHKEEIQKLNEQAQGFAQLQATNQTLQNNLQQYQLNYGKLQQINKNLNQKGITVTRQLQSANQQILQLQQQLQEKSKSNEQEPKQEEQKLEEQKPKAEEEQKSAVQPNSKQIEQYETAIRNLRAENAKLKRIASAANQQKKQISDNQASTEALKNEVAKLKEQLKVLNDARNHDQYEASNRAALAQRIGYEIKRYTDEYL</sequence>
<comment type="caution">
    <text evidence="3">The sequence shown here is derived from an EMBL/GenBank/DDBJ whole genome shotgun (WGS) entry which is preliminary data.</text>
</comment>
<organism evidence="3 4">
    <name type="scientific">Tritrichomonas musculus</name>
    <dbReference type="NCBI Taxonomy" id="1915356"/>
    <lineage>
        <taxon>Eukaryota</taxon>
        <taxon>Metamonada</taxon>
        <taxon>Parabasalia</taxon>
        <taxon>Tritrichomonadida</taxon>
        <taxon>Tritrichomonadidae</taxon>
        <taxon>Tritrichomonas</taxon>
    </lineage>
</organism>
<accession>A0ABR2L855</accession>
<evidence type="ECO:0000313" key="4">
    <source>
        <dbReference type="Proteomes" id="UP001470230"/>
    </source>
</evidence>
<evidence type="ECO:0000256" key="2">
    <source>
        <dbReference type="SAM" id="MobiDB-lite"/>
    </source>
</evidence>
<evidence type="ECO:0008006" key="5">
    <source>
        <dbReference type="Google" id="ProtNLM"/>
    </source>
</evidence>